<dbReference type="Gene3D" id="3.30.365.10">
    <property type="entry name" value="Aldehyde oxidase/xanthine dehydrogenase, molybdopterin binding domain"/>
    <property type="match status" value="1"/>
</dbReference>
<dbReference type="Proteomes" id="UP000230750">
    <property type="component" value="Unassembled WGS sequence"/>
</dbReference>
<dbReference type="Pfam" id="PF20256">
    <property type="entry name" value="MoCoBD_2"/>
    <property type="match status" value="1"/>
</dbReference>
<sequence>IEGAFSQGYGLFLLEDYRISPKGDLLTKGPGAYKLPSIGNTPAEFNVTLLDKSNNPTSIYSSKAVGEPPLFLSASVLFAVRDAITSARDDANLSSVFRLDTPAVPEKDTNGLSGSIYAKGYTLKHAGLFQRRYPSAATTLMTTILGPLYREIHWSSTKFLAIPETAVTFFPAMLQNRRRTSSHNRVKHKSNFSPTKYYQSQSKISFIATNSWRNELPQRRQKFFTFSE</sequence>
<dbReference type="OrthoDB" id="8300278at2759"/>
<accession>A0A2G8JHK3</accession>
<feature type="non-terminal residue" evidence="2">
    <location>
        <position position="1"/>
    </location>
</feature>
<reference evidence="2 3" key="1">
    <citation type="journal article" date="2017" name="PLoS Biol.">
        <title>The sea cucumber genome provides insights into morphological evolution and visceral regeneration.</title>
        <authorList>
            <person name="Zhang X."/>
            <person name="Sun L."/>
            <person name="Yuan J."/>
            <person name="Sun Y."/>
            <person name="Gao Y."/>
            <person name="Zhang L."/>
            <person name="Li S."/>
            <person name="Dai H."/>
            <person name="Hamel J.F."/>
            <person name="Liu C."/>
            <person name="Yu Y."/>
            <person name="Liu S."/>
            <person name="Lin W."/>
            <person name="Guo K."/>
            <person name="Jin S."/>
            <person name="Xu P."/>
            <person name="Storey K.B."/>
            <person name="Huan P."/>
            <person name="Zhang T."/>
            <person name="Zhou Y."/>
            <person name="Zhang J."/>
            <person name="Lin C."/>
            <person name="Li X."/>
            <person name="Xing L."/>
            <person name="Huo D."/>
            <person name="Sun M."/>
            <person name="Wang L."/>
            <person name="Mercier A."/>
            <person name="Li F."/>
            <person name="Yang H."/>
            <person name="Xiang J."/>
        </authorList>
    </citation>
    <scope>NUCLEOTIDE SEQUENCE [LARGE SCALE GENOMIC DNA]</scope>
    <source>
        <strain evidence="2">Shaxun</strain>
        <tissue evidence="2">Muscle</tissue>
    </source>
</reference>
<evidence type="ECO:0000259" key="1">
    <source>
        <dbReference type="Pfam" id="PF20256"/>
    </source>
</evidence>
<dbReference type="GO" id="GO:0016491">
    <property type="term" value="F:oxidoreductase activity"/>
    <property type="evidence" value="ECO:0007669"/>
    <property type="project" value="InterPro"/>
</dbReference>
<evidence type="ECO:0000313" key="3">
    <source>
        <dbReference type="Proteomes" id="UP000230750"/>
    </source>
</evidence>
<dbReference type="SUPFAM" id="SSF56003">
    <property type="entry name" value="Molybdenum cofactor-binding domain"/>
    <property type="match status" value="1"/>
</dbReference>
<gene>
    <name evidence="2" type="ORF">BSL78_27944</name>
</gene>
<dbReference type="GO" id="GO:0005506">
    <property type="term" value="F:iron ion binding"/>
    <property type="evidence" value="ECO:0007669"/>
    <property type="project" value="InterPro"/>
</dbReference>
<dbReference type="STRING" id="307972.A0A2G8JHK3"/>
<feature type="domain" description="Aldehyde oxidase/xanthine dehydrogenase second molybdopterin binding" evidence="1">
    <location>
        <begin position="1"/>
        <end position="42"/>
    </location>
</feature>
<dbReference type="AlphaFoldDB" id="A0A2G8JHK3"/>
<dbReference type="InterPro" id="IPR046867">
    <property type="entry name" value="AldOxase/xan_DH_MoCoBD2"/>
</dbReference>
<dbReference type="PANTHER" id="PTHR45444">
    <property type="entry name" value="XANTHINE DEHYDROGENASE"/>
    <property type="match status" value="1"/>
</dbReference>
<organism evidence="2 3">
    <name type="scientific">Stichopus japonicus</name>
    <name type="common">Sea cucumber</name>
    <dbReference type="NCBI Taxonomy" id="307972"/>
    <lineage>
        <taxon>Eukaryota</taxon>
        <taxon>Metazoa</taxon>
        <taxon>Echinodermata</taxon>
        <taxon>Eleutherozoa</taxon>
        <taxon>Echinozoa</taxon>
        <taxon>Holothuroidea</taxon>
        <taxon>Aspidochirotacea</taxon>
        <taxon>Aspidochirotida</taxon>
        <taxon>Stichopodidae</taxon>
        <taxon>Apostichopus</taxon>
    </lineage>
</organism>
<name>A0A2G8JHK3_STIJA</name>
<dbReference type="InterPro" id="IPR016208">
    <property type="entry name" value="Ald_Oxase/xanthine_DH-like"/>
</dbReference>
<dbReference type="PANTHER" id="PTHR45444:SF3">
    <property type="entry name" value="XANTHINE DEHYDROGENASE"/>
    <property type="match status" value="1"/>
</dbReference>
<proteinExistence type="predicted"/>
<protein>
    <submittedName>
        <fullName evidence="2">Putative xanthine dehydrogenase/oxidase</fullName>
    </submittedName>
</protein>
<evidence type="ECO:0000313" key="2">
    <source>
        <dbReference type="EMBL" id="PIK35232.1"/>
    </source>
</evidence>
<dbReference type="InterPro" id="IPR037165">
    <property type="entry name" value="AldOxase/xan_DH_Mopterin-bd_sf"/>
</dbReference>
<dbReference type="EMBL" id="MRZV01001952">
    <property type="protein sequence ID" value="PIK35232.1"/>
    <property type="molecule type" value="Genomic_DNA"/>
</dbReference>
<keyword evidence="3" id="KW-1185">Reference proteome</keyword>
<comment type="caution">
    <text evidence="2">The sequence shown here is derived from an EMBL/GenBank/DDBJ whole genome shotgun (WGS) entry which is preliminary data.</text>
</comment>